<evidence type="ECO:0000313" key="1">
    <source>
        <dbReference type="EnsemblMetazoa" id="GAUT013436-PA"/>
    </source>
</evidence>
<dbReference type="VEuPathDB" id="VectorBase:GAUT013436"/>
<dbReference type="Proteomes" id="UP000078200">
    <property type="component" value="Unassembled WGS sequence"/>
</dbReference>
<evidence type="ECO:0000313" key="2">
    <source>
        <dbReference type="Proteomes" id="UP000078200"/>
    </source>
</evidence>
<keyword evidence="2" id="KW-1185">Reference proteome</keyword>
<proteinExistence type="predicted"/>
<dbReference type="EnsemblMetazoa" id="GAUT013436-RA">
    <property type="protein sequence ID" value="GAUT013436-PA"/>
    <property type="gene ID" value="GAUT013436"/>
</dbReference>
<accession>A0A1A9US05</accession>
<protein>
    <submittedName>
        <fullName evidence="1">Uncharacterized protein</fullName>
    </submittedName>
</protein>
<organism evidence="1 2">
    <name type="scientific">Glossina austeni</name>
    <name type="common">Savannah tsetse fly</name>
    <dbReference type="NCBI Taxonomy" id="7395"/>
    <lineage>
        <taxon>Eukaryota</taxon>
        <taxon>Metazoa</taxon>
        <taxon>Ecdysozoa</taxon>
        <taxon>Arthropoda</taxon>
        <taxon>Hexapoda</taxon>
        <taxon>Insecta</taxon>
        <taxon>Pterygota</taxon>
        <taxon>Neoptera</taxon>
        <taxon>Endopterygota</taxon>
        <taxon>Diptera</taxon>
        <taxon>Brachycera</taxon>
        <taxon>Muscomorpha</taxon>
        <taxon>Hippoboscoidea</taxon>
        <taxon>Glossinidae</taxon>
        <taxon>Glossina</taxon>
    </lineage>
</organism>
<dbReference type="AlphaFoldDB" id="A0A1A9US05"/>
<reference evidence="1" key="1">
    <citation type="submission" date="2020-05" db="UniProtKB">
        <authorList>
            <consortium name="EnsemblMetazoa"/>
        </authorList>
    </citation>
    <scope>IDENTIFICATION</scope>
    <source>
        <strain evidence="1">TTRI</strain>
    </source>
</reference>
<sequence length="129" mass="14524">MTGKCYRIATEVDIWIWIDPNCKTNTVLFRLEKRFMSTIKPTPYGATKKEDQLDQLAVNCCSAASSQPSHHNRKRAVAQECTGNGSPNHDISEKKFQTLIYTKTLAIAKQKPLAHSTVEFQCIVTHVVT</sequence>
<name>A0A1A9US05_GLOAU</name>